<dbReference type="InterPro" id="IPR036515">
    <property type="entry name" value="Transposase_17_sf"/>
</dbReference>
<dbReference type="EMBL" id="PSNW01000001">
    <property type="protein sequence ID" value="PPE75941.1"/>
    <property type="molecule type" value="Genomic_DNA"/>
</dbReference>
<proteinExistence type="predicted"/>
<dbReference type="InterPro" id="IPR002686">
    <property type="entry name" value="Transposase_17"/>
</dbReference>
<dbReference type="NCBIfam" id="NF047646">
    <property type="entry name" value="REP_Tyr_transpos"/>
    <property type="match status" value="1"/>
</dbReference>
<comment type="caution">
    <text evidence="2">The sequence shown here is derived from an EMBL/GenBank/DDBJ whole genome shotgun (WGS) entry which is preliminary data.</text>
</comment>
<organism evidence="2 3">
    <name type="scientific">Solimonas fluminis</name>
    <dbReference type="NCBI Taxonomy" id="2086571"/>
    <lineage>
        <taxon>Bacteria</taxon>
        <taxon>Pseudomonadati</taxon>
        <taxon>Pseudomonadota</taxon>
        <taxon>Gammaproteobacteria</taxon>
        <taxon>Nevskiales</taxon>
        <taxon>Nevskiaceae</taxon>
        <taxon>Solimonas</taxon>
    </lineage>
</organism>
<protein>
    <submittedName>
        <fullName evidence="2">Transposase</fullName>
    </submittedName>
</protein>
<evidence type="ECO:0000259" key="1">
    <source>
        <dbReference type="SMART" id="SM01321"/>
    </source>
</evidence>
<dbReference type="GO" id="GO:0006313">
    <property type="term" value="P:DNA transposition"/>
    <property type="evidence" value="ECO:0007669"/>
    <property type="project" value="InterPro"/>
</dbReference>
<sequence>MRFATQERKPVFDDFWRGRVVAACLHDREVSGDSRTLAWTWMPDHLHWLVQLGEQAELASLVRRFKSVSALRVNRRCGGNGPLWQPGYYDHLIRDDDNLRDAARYIVANPLRAGLVGRVGDYPLWDAIWLEEDRG</sequence>
<dbReference type="AlphaFoldDB" id="A0A2S5TLU1"/>
<evidence type="ECO:0000313" key="2">
    <source>
        <dbReference type="EMBL" id="PPE75941.1"/>
    </source>
</evidence>
<dbReference type="PANTHER" id="PTHR36966:SF1">
    <property type="entry name" value="REP-ASSOCIATED TYROSINE TRANSPOSASE"/>
    <property type="match status" value="1"/>
</dbReference>
<dbReference type="GO" id="GO:0043565">
    <property type="term" value="F:sequence-specific DNA binding"/>
    <property type="evidence" value="ECO:0007669"/>
    <property type="project" value="TreeGrafter"/>
</dbReference>
<dbReference type="Gene3D" id="3.30.70.1290">
    <property type="entry name" value="Transposase IS200-like"/>
    <property type="match status" value="1"/>
</dbReference>
<dbReference type="Proteomes" id="UP000238220">
    <property type="component" value="Unassembled WGS sequence"/>
</dbReference>
<gene>
    <name evidence="2" type="ORF">C3942_03405</name>
</gene>
<dbReference type="PANTHER" id="PTHR36966">
    <property type="entry name" value="REP-ASSOCIATED TYROSINE TRANSPOSASE"/>
    <property type="match status" value="1"/>
</dbReference>
<keyword evidence="3" id="KW-1185">Reference proteome</keyword>
<feature type="domain" description="Transposase IS200-like" evidence="1">
    <location>
        <begin position="2"/>
        <end position="109"/>
    </location>
</feature>
<dbReference type="OrthoDB" id="9794403at2"/>
<dbReference type="Pfam" id="PF01797">
    <property type="entry name" value="Y1_Tnp"/>
    <property type="match status" value="1"/>
</dbReference>
<dbReference type="SMART" id="SM01321">
    <property type="entry name" value="Y1_Tnp"/>
    <property type="match status" value="1"/>
</dbReference>
<dbReference type="SUPFAM" id="SSF143422">
    <property type="entry name" value="Transposase IS200-like"/>
    <property type="match status" value="1"/>
</dbReference>
<reference evidence="2 3" key="1">
    <citation type="submission" date="2018-02" db="EMBL/GenBank/DDBJ databases">
        <title>Genome sequencing of Solimonas sp. HR-BB.</title>
        <authorList>
            <person name="Lee Y."/>
            <person name="Jeon C.O."/>
        </authorList>
    </citation>
    <scope>NUCLEOTIDE SEQUENCE [LARGE SCALE GENOMIC DNA]</scope>
    <source>
        <strain evidence="2 3">HR-BB</strain>
    </source>
</reference>
<evidence type="ECO:0000313" key="3">
    <source>
        <dbReference type="Proteomes" id="UP000238220"/>
    </source>
</evidence>
<dbReference type="GO" id="GO:0004803">
    <property type="term" value="F:transposase activity"/>
    <property type="evidence" value="ECO:0007669"/>
    <property type="project" value="InterPro"/>
</dbReference>
<dbReference type="InterPro" id="IPR052715">
    <property type="entry name" value="RAYT_transposase"/>
</dbReference>
<name>A0A2S5TLU1_9GAMM</name>
<accession>A0A2S5TLU1</accession>